<dbReference type="EMBL" id="NEDP02004297">
    <property type="protein sequence ID" value="OWF46039.1"/>
    <property type="molecule type" value="Genomic_DNA"/>
</dbReference>
<reference evidence="2 3" key="1">
    <citation type="journal article" date="2017" name="Nat. Ecol. Evol.">
        <title>Scallop genome provides insights into evolution of bilaterian karyotype and development.</title>
        <authorList>
            <person name="Wang S."/>
            <person name="Zhang J."/>
            <person name="Jiao W."/>
            <person name="Li J."/>
            <person name="Xun X."/>
            <person name="Sun Y."/>
            <person name="Guo X."/>
            <person name="Huan P."/>
            <person name="Dong B."/>
            <person name="Zhang L."/>
            <person name="Hu X."/>
            <person name="Sun X."/>
            <person name="Wang J."/>
            <person name="Zhao C."/>
            <person name="Wang Y."/>
            <person name="Wang D."/>
            <person name="Huang X."/>
            <person name="Wang R."/>
            <person name="Lv J."/>
            <person name="Li Y."/>
            <person name="Zhang Z."/>
            <person name="Liu B."/>
            <person name="Lu W."/>
            <person name="Hui Y."/>
            <person name="Liang J."/>
            <person name="Zhou Z."/>
            <person name="Hou R."/>
            <person name="Li X."/>
            <person name="Liu Y."/>
            <person name="Li H."/>
            <person name="Ning X."/>
            <person name="Lin Y."/>
            <person name="Zhao L."/>
            <person name="Xing Q."/>
            <person name="Dou J."/>
            <person name="Li Y."/>
            <person name="Mao J."/>
            <person name="Guo H."/>
            <person name="Dou H."/>
            <person name="Li T."/>
            <person name="Mu C."/>
            <person name="Jiang W."/>
            <person name="Fu Q."/>
            <person name="Fu X."/>
            <person name="Miao Y."/>
            <person name="Liu J."/>
            <person name="Yu Q."/>
            <person name="Li R."/>
            <person name="Liao H."/>
            <person name="Li X."/>
            <person name="Kong Y."/>
            <person name="Jiang Z."/>
            <person name="Chourrout D."/>
            <person name="Li R."/>
            <person name="Bao Z."/>
        </authorList>
    </citation>
    <scope>NUCLEOTIDE SEQUENCE [LARGE SCALE GENOMIC DNA]</scope>
    <source>
        <strain evidence="2 3">PY_sf001</strain>
    </source>
</reference>
<organism evidence="2 3">
    <name type="scientific">Mizuhopecten yessoensis</name>
    <name type="common">Japanese scallop</name>
    <name type="synonym">Patinopecten yessoensis</name>
    <dbReference type="NCBI Taxonomy" id="6573"/>
    <lineage>
        <taxon>Eukaryota</taxon>
        <taxon>Metazoa</taxon>
        <taxon>Spiralia</taxon>
        <taxon>Lophotrochozoa</taxon>
        <taxon>Mollusca</taxon>
        <taxon>Bivalvia</taxon>
        <taxon>Autobranchia</taxon>
        <taxon>Pteriomorphia</taxon>
        <taxon>Pectinida</taxon>
        <taxon>Pectinoidea</taxon>
        <taxon>Pectinidae</taxon>
        <taxon>Mizuhopecten</taxon>
    </lineage>
</organism>
<keyword evidence="1" id="KW-0732">Signal</keyword>
<accession>A0A210QBD5</accession>
<evidence type="ECO:0000313" key="2">
    <source>
        <dbReference type="EMBL" id="OWF46039.1"/>
    </source>
</evidence>
<proteinExistence type="predicted"/>
<evidence type="ECO:0000313" key="3">
    <source>
        <dbReference type="Proteomes" id="UP000242188"/>
    </source>
</evidence>
<feature type="chain" id="PRO_5012419731" evidence="1">
    <location>
        <begin position="25"/>
        <end position="96"/>
    </location>
</feature>
<name>A0A210QBD5_MIZYE</name>
<dbReference type="Proteomes" id="UP000242188">
    <property type="component" value="Unassembled WGS sequence"/>
</dbReference>
<feature type="signal peptide" evidence="1">
    <location>
        <begin position="1"/>
        <end position="24"/>
    </location>
</feature>
<comment type="caution">
    <text evidence="2">The sequence shown here is derived from an EMBL/GenBank/DDBJ whole genome shotgun (WGS) entry which is preliminary data.</text>
</comment>
<gene>
    <name evidence="2" type="ORF">KP79_PYT01472</name>
</gene>
<dbReference type="AlphaFoldDB" id="A0A210QBD5"/>
<protein>
    <submittedName>
        <fullName evidence="2">Uncharacterized protein</fullName>
    </submittedName>
</protein>
<evidence type="ECO:0000256" key="1">
    <source>
        <dbReference type="SAM" id="SignalP"/>
    </source>
</evidence>
<keyword evidence="3" id="KW-1185">Reference proteome</keyword>
<sequence length="96" mass="10422">MKTVFLYAAAVCVVVFLSIVSVTGENCTVDANECSHLVCGTGSVVSCTDNLCTCKHLDLNCDHTSDCHVHTSADVCSTDRWHCGRDHICHCRNFGK</sequence>